<dbReference type="STRING" id="136037.A0A067QX17"/>
<feature type="region of interest" description="Disordered" evidence="2">
    <location>
        <begin position="1"/>
        <end position="22"/>
    </location>
</feature>
<dbReference type="EMBL" id="KK853149">
    <property type="protein sequence ID" value="KDR10652.1"/>
    <property type="molecule type" value="Genomic_DNA"/>
</dbReference>
<dbReference type="OrthoDB" id="20277at2759"/>
<sequence>MSNRRNMVRKEKAMPQLPVKTSDADRNTVQQFELELQWCIQQLEGALSTNKMSTKQAQDAAHSLTVLRSKNAPIIKKRQVMRSSFGDYRTKMLEEEKKFNKAQERVSITAPTPNKKSCFVKQSAVICEPSQANFRFNFEMPEGKEEACTSQLTTSHKSLAYKSSDNSFRFNFVQPAS</sequence>
<dbReference type="PANTHER" id="PTHR13602">
    <property type="entry name" value="UPF0488 PROTEIN C8ORF33"/>
    <property type="match status" value="1"/>
</dbReference>
<evidence type="ECO:0000313" key="3">
    <source>
        <dbReference type="EMBL" id="KDR10652.1"/>
    </source>
</evidence>
<organism evidence="3 4">
    <name type="scientific">Zootermopsis nevadensis</name>
    <name type="common">Dampwood termite</name>
    <dbReference type="NCBI Taxonomy" id="136037"/>
    <lineage>
        <taxon>Eukaryota</taxon>
        <taxon>Metazoa</taxon>
        <taxon>Ecdysozoa</taxon>
        <taxon>Arthropoda</taxon>
        <taxon>Hexapoda</taxon>
        <taxon>Insecta</taxon>
        <taxon>Pterygota</taxon>
        <taxon>Neoptera</taxon>
        <taxon>Polyneoptera</taxon>
        <taxon>Dictyoptera</taxon>
        <taxon>Blattodea</taxon>
        <taxon>Blattoidea</taxon>
        <taxon>Termitoidae</taxon>
        <taxon>Termopsidae</taxon>
        <taxon>Zootermopsis</taxon>
    </lineage>
</organism>
<comment type="similarity">
    <text evidence="1">Belongs to the UPF0488 family.</text>
</comment>
<dbReference type="InParanoid" id="A0A067QX17"/>
<proteinExistence type="inferred from homology"/>
<dbReference type="InterPro" id="IPR029274">
    <property type="entry name" value="DUF4615"/>
</dbReference>
<evidence type="ECO:0000256" key="1">
    <source>
        <dbReference type="ARBA" id="ARBA00005707"/>
    </source>
</evidence>
<keyword evidence="4" id="KW-1185">Reference proteome</keyword>
<dbReference type="OMA" id="FELELQW"/>
<dbReference type="Proteomes" id="UP000027135">
    <property type="component" value="Unassembled WGS sequence"/>
</dbReference>
<name>A0A067QX17_ZOONE</name>
<evidence type="ECO:0000256" key="2">
    <source>
        <dbReference type="SAM" id="MobiDB-lite"/>
    </source>
</evidence>
<dbReference type="PANTHER" id="PTHR13602:SF2">
    <property type="entry name" value="UPF0488 PROTEIN C8ORF33"/>
    <property type="match status" value="1"/>
</dbReference>
<dbReference type="AlphaFoldDB" id="A0A067QX17"/>
<dbReference type="eggNOG" id="ENOG502S7AB">
    <property type="taxonomic scope" value="Eukaryota"/>
</dbReference>
<gene>
    <name evidence="3" type="ORF">L798_14329</name>
</gene>
<accession>A0A067QX17</accession>
<dbReference type="Pfam" id="PF15393">
    <property type="entry name" value="DUF4615"/>
    <property type="match status" value="1"/>
</dbReference>
<reference evidence="3 4" key="1">
    <citation type="journal article" date="2014" name="Nat. Commun.">
        <title>Molecular traces of alternative social organization in a termite genome.</title>
        <authorList>
            <person name="Terrapon N."/>
            <person name="Li C."/>
            <person name="Robertson H.M."/>
            <person name="Ji L."/>
            <person name="Meng X."/>
            <person name="Booth W."/>
            <person name="Chen Z."/>
            <person name="Childers C.P."/>
            <person name="Glastad K.M."/>
            <person name="Gokhale K."/>
            <person name="Gowin J."/>
            <person name="Gronenberg W."/>
            <person name="Hermansen R.A."/>
            <person name="Hu H."/>
            <person name="Hunt B.G."/>
            <person name="Huylmans A.K."/>
            <person name="Khalil S.M."/>
            <person name="Mitchell R.D."/>
            <person name="Munoz-Torres M.C."/>
            <person name="Mustard J.A."/>
            <person name="Pan H."/>
            <person name="Reese J.T."/>
            <person name="Scharf M.E."/>
            <person name="Sun F."/>
            <person name="Vogel H."/>
            <person name="Xiao J."/>
            <person name="Yang W."/>
            <person name="Yang Z."/>
            <person name="Yang Z."/>
            <person name="Zhou J."/>
            <person name="Zhu J."/>
            <person name="Brent C.S."/>
            <person name="Elsik C.G."/>
            <person name="Goodisman M.A."/>
            <person name="Liberles D.A."/>
            <person name="Roe R.M."/>
            <person name="Vargo E.L."/>
            <person name="Vilcinskas A."/>
            <person name="Wang J."/>
            <person name="Bornberg-Bauer E."/>
            <person name="Korb J."/>
            <person name="Zhang G."/>
            <person name="Liebig J."/>
        </authorList>
    </citation>
    <scope>NUCLEOTIDE SEQUENCE [LARGE SCALE GENOMIC DNA]</scope>
    <source>
        <tissue evidence="3">Whole organism</tissue>
    </source>
</reference>
<evidence type="ECO:0000313" key="4">
    <source>
        <dbReference type="Proteomes" id="UP000027135"/>
    </source>
</evidence>
<protein>
    <submittedName>
        <fullName evidence="3">Uncharacterized protein</fullName>
    </submittedName>
</protein>
<dbReference type="FunCoup" id="A0A067QX17">
    <property type="interactions" value="315"/>
</dbReference>